<protein>
    <submittedName>
        <fullName evidence="1">Uncharacterized protein</fullName>
    </submittedName>
</protein>
<reference evidence="2" key="2">
    <citation type="submission" date="2015-07" db="EMBL/GenBank/DDBJ databases">
        <title>Contrasting host-pathogen interactions and genome evolution in two generalist and specialist microsporidian pathogens of mosquitoes.</title>
        <authorList>
            <consortium name="The Broad Institute Genomics Platform"/>
            <consortium name="The Broad Institute Genome Sequencing Center for Infectious Disease"/>
            <person name="Cuomo C.A."/>
            <person name="Sanscrainte N.D."/>
            <person name="Goldberg J.M."/>
            <person name="Heiman D."/>
            <person name="Young S."/>
            <person name="Zeng Q."/>
            <person name="Becnel J.J."/>
            <person name="Birren B.W."/>
        </authorList>
    </citation>
    <scope>NUCLEOTIDE SEQUENCE [LARGE SCALE GENOMIC DNA]</scope>
    <source>
        <strain evidence="2">USNM 41457</strain>
    </source>
</reference>
<proteinExistence type="predicted"/>
<accession>J9DHB1</accession>
<keyword evidence="2" id="KW-1185">Reference proteome</keyword>
<dbReference type="InParanoid" id="J9DHB1"/>
<evidence type="ECO:0000313" key="1">
    <source>
        <dbReference type="EMBL" id="EJW01990.1"/>
    </source>
</evidence>
<dbReference type="AlphaFoldDB" id="J9DHB1"/>
<name>J9DHB1_EDHAE</name>
<comment type="caution">
    <text evidence="1">The sequence shown here is derived from an EMBL/GenBank/DDBJ whole genome shotgun (WGS) entry which is preliminary data.</text>
</comment>
<dbReference type="HOGENOM" id="CLU_046004_0_0_1"/>
<reference evidence="1 2" key="1">
    <citation type="submission" date="2011-08" db="EMBL/GenBank/DDBJ databases">
        <authorList>
            <person name="Liu Z.J."/>
            <person name="Shi F.L."/>
            <person name="Lu J.Q."/>
            <person name="Li M."/>
            <person name="Wang Z.L."/>
        </authorList>
    </citation>
    <scope>NUCLEOTIDE SEQUENCE [LARGE SCALE GENOMIC DNA]</scope>
    <source>
        <strain evidence="1 2">USNM 41457</strain>
    </source>
</reference>
<evidence type="ECO:0000313" key="2">
    <source>
        <dbReference type="Proteomes" id="UP000003163"/>
    </source>
</evidence>
<dbReference type="Proteomes" id="UP000003163">
    <property type="component" value="Unassembled WGS sequence"/>
</dbReference>
<dbReference type="VEuPathDB" id="MicrosporidiaDB:EDEG_03556"/>
<sequence>MATNYSFIQLIKFPSLMNVKTLFFSVLLFFVVKHSNPYKIPGTSSIITQHSSYLPENPHTVATDSHLDQYFKQDLLLVGKENVNNFSDDLNPNLNATEIKIEESSVKKRSIIDGILSLDELKKKIIGGKSEILEEFSIEELFNFLSVQVENFKEEFYLKGLLFKLIYNHENVRQMYVSKRLEGIMDFQADNVIHFLFSYNHFCEVPDEDSIELKSLNYIEKQEKTPEIVKLEEIIQPTRNFLDENRVFIRKFDKMFKFFWQHNFKTFQEMPLSNNKGKYTTDIFKLNKIVLEEYDYSDITYKFLGNQYLGKRGVSIVDSINLRIISNSKRNFGFFRKAFKDVSSALESFLYKSTNIIDLEKMYYLKSGRKILTLYGIQVLDILSLVAREKIYQNIGGNFNSGSESRIKDLPNSNDFHYPSEQLNKNKKYFSDILIQVQDWSTNLKCEEEKNVFECTPNINVIVGLFVTEKSI</sequence>
<gene>
    <name evidence="1" type="ORF">EDEG_03556</name>
</gene>
<organism evidence="1 2">
    <name type="scientific">Edhazardia aedis (strain USNM 41457)</name>
    <name type="common">Microsporidian parasite</name>
    <dbReference type="NCBI Taxonomy" id="1003232"/>
    <lineage>
        <taxon>Eukaryota</taxon>
        <taxon>Fungi</taxon>
        <taxon>Fungi incertae sedis</taxon>
        <taxon>Microsporidia</taxon>
        <taxon>Edhazardia</taxon>
    </lineage>
</organism>
<dbReference type="EMBL" id="AFBI03000098">
    <property type="protein sequence ID" value="EJW01990.1"/>
    <property type="molecule type" value="Genomic_DNA"/>
</dbReference>